<evidence type="ECO:0000256" key="2">
    <source>
        <dbReference type="ARBA" id="ARBA00011903"/>
    </source>
</evidence>
<dbReference type="Proteomes" id="UP000824093">
    <property type="component" value="Unassembled WGS sequence"/>
</dbReference>
<proteinExistence type="inferred from homology"/>
<keyword evidence="3" id="KW-0808">Transferase</keyword>
<dbReference type="GO" id="GO:0042802">
    <property type="term" value="F:identical protein binding"/>
    <property type="evidence" value="ECO:0007669"/>
    <property type="project" value="UniProtKB-ARBA"/>
</dbReference>
<feature type="domain" description="AAA" evidence="10">
    <location>
        <begin position="36"/>
        <end position="210"/>
    </location>
</feature>
<dbReference type="InterPro" id="IPR027417">
    <property type="entry name" value="P-loop_NTPase"/>
</dbReference>
<evidence type="ECO:0000313" key="12">
    <source>
        <dbReference type="Proteomes" id="UP000824093"/>
    </source>
</evidence>
<dbReference type="Gene3D" id="3.40.50.300">
    <property type="entry name" value="P-loop containing nucleotide triphosphate hydrolases"/>
    <property type="match status" value="1"/>
</dbReference>
<comment type="similarity">
    <text evidence="1">Belongs to the CpsD/CapB family.</text>
</comment>
<protein>
    <recommendedName>
        <fullName evidence="2">non-specific protein-tyrosine kinase</fullName>
        <ecNumber evidence="2">2.7.10.2</ecNumber>
    </recommendedName>
</protein>
<comment type="catalytic activity">
    <reaction evidence="8">
        <text>L-tyrosyl-[protein] + ATP = O-phospho-L-tyrosyl-[protein] + ADP + H(+)</text>
        <dbReference type="Rhea" id="RHEA:10596"/>
        <dbReference type="Rhea" id="RHEA-COMP:10136"/>
        <dbReference type="Rhea" id="RHEA-COMP:20101"/>
        <dbReference type="ChEBI" id="CHEBI:15378"/>
        <dbReference type="ChEBI" id="CHEBI:30616"/>
        <dbReference type="ChEBI" id="CHEBI:46858"/>
        <dbReference type="ChEBI" id="CHEBI:61978"/>
        <dbReference type="ChEBI" id="CHEBI:456216"/>
        <dbReference type="EC" id="2.7.10.2"/>
    </reaction>
</comment>
<evidence type="ECO:0000256" key="1">
    <source>
        <dbReference type="ARBA" id="ARBA00007316"/>
    </source>
</evidence>
<keyword evidence="4" id="KW-0547">Nucleotide-binding</keyword>
<evidence type="ECO:0000256" key="9">
    <source>
        <dbReference type="SAM" id="MobiDB-lite"/>
    </source>
</evidence>
<dbReference type="CDD" id="cd05387">
    <property type="entry name" value="BY-kinase"/>
    <property type="match status" value="1"/>
</dbReference>
<evidence type="ECO:0000256" key="5">
    <source>
        <dbReference type="ARBA" id="ARBA00022777"/>
    </source>
</evidence>
<dbReference type="Pfam" id="PF13614">
    <property type="entry name" value="AAA_31"/>
    <property type="match status" value="1"/>
</dbReference>
<name>A0A9D1SA48_9FIRM</name>
<dbReference type="InterPro" id="IPR050445">
    <property type="entry name" value="Bact_polysacc_biosynth/exp"/>
</dbReference>
<evidence type="ECO:0000256" key="3">
    <source>
        <dbReference type="ARBA" id="ARBA00022679"/>
    </source>
</evidence>
<evidence type="ECO:0000256" key="7">
    <source>
        <dbReference type="ARBA" id="ARBA00023137"/>
    </source>
</evidence>
<evidence type="ECO:0000256" key="8">
    <source>
        <dbReference type="ARBA" id="ARBA00051245"/>
    </source>
</evidence>
<keyword evidence="5 11" id="KW-0418">Kinase</keyword>
<evidence type="ECO:0000259" key="10">
    <source>
        <dbReference type="Pfam" id="PF13614"/>
    </source>
</evidence>
<keyword evidence="7" id="KW-0829">Tyrosine-protein kinase</keyword>
<evidence type="ECO:0000256" key="4">
    <source>
        <dbReference type="ARBA" id="ARBA00022741"/>
    </source>
</evidence>
<dbReference type="PANTHER" id="PTHR32309">
    <property type="entry name" value="TYROSINE-PROTEIN KINASE"/>
    <property type="match status" value="1"/>
</dbReference>
<gene>
    <name evidence="11" type="ORF">IAB70_06090</name>
</gene>
<accession>A0A9D1SA48</accession>
<dbReference type="PANTHER" id="PTHR32309:SF13">
    <property type="entry name" value="FERRIC ENTEROBACTIN TRANSPORT PROTEIN FEPE"/>
    <property type="match status" value="1"/>
</dbReference>
<comment type="caution">
    <text evidence="11">The sequence shown here is derived from an EMBL/GenBank/DDBJ whole genome shotgun (WGS) entry which is preliminary data.</text>
</comment>
<dbReference type="GO" id="GO:0005524">
    <property type="term" value="F:ATP binding"/>
    <property type="evidence" value="ECO:0007669"/>
    <property type="project" value="UniProtKB-KW"/>
</dbReference>
<evidence type="ECO:0000313" key="11">
    <source>
        <dbReference type="EMBL" id="HIU52162.1"/>
    </source>
</evidence>
<feature type="compositionally biased region" description="Basic and acidic residues" evidence="9">
    <location>
        <begin position="297"/>
        <end position="306"/>
    </location>
</feature>
<reference evidence="11" key="2">
    <citation type="journal article" date="2021" name="PeerJ">
        <title>Extensive microbial diversity within the chicken gut microbiome revealed by metagenomics and culture.</title>
        <authorList>
            <person name="Gilroy R."/>
            <person name="Ravi A."/>
            <person name="Getino M."/>
            <person name="Pursley I."/>
            <person name="Horton D.L."/>
            <person name="Alikhan N.F."/>
            <person name="Baker D."/>
            <person name="Gharbi K."/>
            <person name="Hall N."/>
            <person name="Watson M."/>
            <person name="Adriaenssens E.M."/>
            <person name="Foster-Nyarko E."/>
            <person name="Jarju S."/>
            <person name="Secka A."/>
            <person name="Antonio M."/>
            <person name="Oren A."/>
            <person name="Chaudhuri R.R."/>
            <person name="La Ragione R."/>
            <person name="Hildebrand F."/>
            <person name="Pallen M.J."/>
        </authorList>
    </citation>
    <scope>NUCLEOTIDE SEQUENCE</scope>
    <source>
        <strain evidence="11">CHK195-15760</strain>
    </source>
</reference>
<reference evidence="11" key="1">
    <citation type="submission" date="2020-10" db="EMBL/GenBank/DDBJ databases">
        <authorList>
            <person name="Gilroy R."/>
        </authorList>
    </citation>
    <scope>NUCLEOTIDE SEQUENCE</scope>
    <source>
        <strain evidence="11">CHK195-15760</strain>
    </source>
</reference>
<sequence>MKKELLTFKDPKSPISEVFRSLRTNIQFMSSDKDLKTILITSTVSGEGKSLVTANLAITFAQTGKKVILVDADMRKGRQHQIFTTPQKPGLSNYLSNVMDEPKKINLKGKAENDLENYVKSTDVENLWIIPAGNVPPNPSELLVNERMKKLIKKLKDTYDIVIFDGTPSLLVTDAIILSRMVDSTIIVTSYKETKMENLKKVKRDIQNVGGKIAGIILNKMPISMKKYENSYYYGKHEQGCFETDRTNKIEVQEVENGVSIAEPIIKKEDEVLEELKQYLDLNKENDEKMEEVEERIEEKVPEKKNEKKAKRGKRLKDD</sequence>
<dbReference type="EC" id="2.7.10.2" evidence="2"/>
<dbReference type="GO" id="GO:0004715">
    <property type="term" value="F:non-membrane spanning protein tyrosine kinase activity"/>
    <property type="evidence" value="ECO:0007669"/>
    <property type="project" value="UniProtKB-EC"/>
</dbReference>
<organism evidence="11 12">
    <name type="scientific">Candidatus Merdicola faecigallinarum</name>
    <dbReference type="NCBI Taxonomy" id="2840862"/>
    <lineage>
        <taxon>Bacteria</taxon>
        <taxon>Bacillati</taxon>
        <taxon>Bacillota</taxon>
        <taxon>Clostridia</taxon>
        <taxon>Candidatus Merdicola</taxon>
    </lineage>
</organism>
<dbReference type="FunFam" id="3.40.50.300:FF:000527">
    <property type="entry name" value="Tyrosine-protein kinase etk"/>
    <property type="match status" value="1"/>
</dbReference>
<keyword evidence="6" id="KW-0067">ATP-binding</keyword>
<dbReference type="InterPro" id="IPR005702">
    <property type="entry name" value="Wzc-like_C"/>
</dbReference>
<dbReference type="EMBL" id="DVNH01000047">
    <property type="protein sequence ID" value="HIU52162.1"/>
    <property type="molecule type" value="Genomic_DNA"/>
</dbReference>
<evidence type="ECO:0000256" key="6">
    <source>
        <dbReference type="ARBA" id="ARBA00022840"/>
    </source>
</evidence>
<dbReference type="SUPFAM" id="SSF52540">
    <property type="entry name" value="P-loop containing nucleoside triphosphate hydrolases"/>
    <property type="match status" value="1"/>
</dbReference>
<feature type="compositionally biased region" description="Basic residues" evidence="9">
    <location>
        <begin position="307"/>
        <end position="319"/>
    </location>
</feature>
<dbReference type="NCBIfam" id="TIGR01007">
    <property type="entry name" value="eps_fam"/>
    <property type="match status" value="1"/>
</dbReference>
<dbReference type="AlphaFoldDB" id="A0A9D1SA48"/>
<dbReference type="GO" id="GO:0005886">
    <property type="term" value="C:plasma membrane"/>
    <property type="evidence" value="ECO:0007669"/>
    <property type="project" value="TreeGrafter"/>
</dbReference>
<dbReference type="InterPro" id="IPR025669">
    <property type="entry name" value="AAA_dom"/>
</dbReference>
<feature type="region of interest" description="Disordered" evidence="9">
    <location>
        <begin position="284"/>
        <end position="319"/>
    </location>
</feature>